<keyword evidence="1" id="KW-0472">Membrane</keyword>
<comment type="caution">
    <text evidence="2">The sequence shown here is derived from an EMBL/GenBank/DDBJ whole genome shotgun (WGS) entry which is preliminary data.</text>
</comment>
<accession>A0A421BXE9</accession>
<name>A0A421BXE9_9RHOB</name>
<evidence type="ECO:0000313" key="3">
    <source>
        <dbReference type="Proteomes" id="UP000279673"/>
    </source>
</evidence>
<feature type="transmembrane region" description="Helical" evidence="1">
    <location>
        <begin position="12"/>
        <end position="32"/>
    </location>
</feature>
<keyword evidence="1" id="KW-1133">Transmembrane helix</keyword>
<dbReference type="Proteomes" id="UP000279673">
    <property type="component" value="Unassembled WGS sequence"/>
</dbReference>
<dbReference type="EMBL" id="RCHI01000001">
    <property type="protein sequence ID" value="RLL73016.1"/>
    <property type="molecule type" value="Genomic_DNA"/>
</dbReference>
<reference evidence="2 3" key="1">
    <citation type="submission" date="2018-10" db="EMBL/GenBank/DDBJ databases">
        <title>Rhodobacter sp . BO-81.</title>
        <authorList>
            <person name="Im W.T."/>
        </authorList>
    </citation>
    <scope>NUCLEOTIDE SEQUENCE [LARGE SCALE GENOMIC DNA]</scope>
    <source>
        <strain evidence="2 3">BO-81</strain>
    </source>
</reference>
<gene>
    <name evidence="2" type="ORF">DYS74_01460</name>
</gene>
<protein>
    <submittedName>
        <fullName evidence="2">Uncharacterized protein</fullName>
    </submittedName>
</protein>
<sequence length="60" mass="6250">MTAKHADTKDNSAQMYLLALVIIGIAVGLVAFMGLGGLILWAVVATWIMLAFLVVMTAGG</sequence>
<dbReference type="RefSeq" id="WP_121530378.1">
    <property type="nucleotide sequence ID" value="NZ_RCHI01000001.1"/>
</dbReference>
<dbReference type="AlphaFoldDB" id="A0A421BXE9"/>
<evidence type="ECO:0000313" key="2">
    <source>
        <dbReference type="EMBL" id="RLL73016.1"/>
    </source>
</evidence>
<keyword evidence="1" id="KW-0812">Transmembrane</keyword>
<evidence type="ECO:0000256" key="1">
    <source>
        <dbReference type="SAM" id="Phobius"/>
    </source>
</evidence>
<organism evidence="2 3">
    <name type="scientific">Paenirhodobacter hankyongi</name>
    <dbReference type="NCBI Taxonomy" id="2294033"/>
    <lineage>
        <taxon>Bacteria</taxon>
        <taxon>Pseudomonadati</taxon>
        <taxon>Pseudomonadota</taxon>
        <taxon>Alphaproteobacteria</taxon>
        <taxon>Rhodobacterales</taxon>
        <taxon>Rhodobacter group</taxon>
        <taxon>Paenirhodobacter</taxon>
    </lineage>
</organism>
<proteinExistence type="predicted"/>
<feature type="transmembrane region" description="Helical" evidence="1">
    <location>
        <begin position="38"/>
        <end position="58"/>
    </location>
</feature>
<keyword evidence="3" id="KW-1185">Reference proteome</keyword>